<dbReference type="VEuPathDB" id="CryptoDB:GNI_129200"/>
<dbReference type="AlphaFoldDB" id="A0A023B1Y2"/>
<feature type="compositionally biased region" description="Polar residues" evidence="1">
    <location>
        <begin position="183"/>
        <end position="197"/>
    </location>
</feature>
<name>A0A023B1Y2_GRENI</name>
<keyword evidence="3" id="KW-1185">Reference proteome</keyword>
<dbReference type="GeneID" id="22914526"/>
<feature type="compositionally biased region" description="Polar residues" evidence="1">
    <location>
        <begin position="102"/>
        <end position="111"/>
    </location>
</feature>
<organism evidence="2 3">
    <name type="scientific">Gregarina niphandrodes</name>
    <name type="common">Septate eugregarine</name>
    <dbReference type="NCBI Taxonomy" id="110365"/>
    <lineage>
        <taxon>Eukaryota</taxon>
        <taxon>Sar</taxon>
        <taxon>Alveolata</taxon>
        <taxon>Apicomplexa</taxon>
        <taxon>Conoidasida</taxon>
        <taxon>Gregarinasina</taxon>
        <taxon>Eugregarinorida</taxon>
        <taxon>Gregarinidae</taxon>
        <taxon>Gregarina</taxon>
    </lineage>
</organism>
<feature type="region of interest" description="Disordered" evidence="1">
    <location>
        <begin position="25"/>
        <end position="164"/>
    </location>
</feature>
<feature type="compositionally biased region" description="Basic and acidic residues" evidence="1">
    <location>
        <begin position="129"/>
        <end position="148"/>
    </location>
</feature>
<dbReference type="Proteomes" id="UP000019763">
    <property type="component" value="Unassembled WGS sequence"/>
</dbReference>
<evidence type="ECO:0000313" key="2">
    <source>
        <dbReference type="EMBL" id="EZG48335.1"/>
    </source>
</evidence>
<feature type="compositionally biased region" description="Basic residues" evidence="1">
    <location>
        <begin position="31"/>
        <end position="45"/>
    </location>
</feature>
<evidence type="ECO:0000313" key="3">
    <source>
        <dbReference type="Proteomes" id="UP000019763"/>
    </source>
</evidence>
<reference evidence="2" key="1">
    <citation type="submission" date="2013-12" db="EMBL/GenBank/DDBJ databases">
        <authorList>
            <person name="Omoto C.K."/>
            <person name="Sibley D."/>
            <person name="Venepally P."/>
            <person name="Hadjithomas M."/>
            <person name="Karamycheva S."/>
            <person name="Brunk B."/>
            <person name="Roos D."/>
            <person name="Caler E."/>
            <person name="Lorenzi H."/>
        </authorList>
    </citation>
    <scope>NUCLEOTIDE SEQUENCE</scope>
</reference>
<feature type="compositionally biased region" description="Polar residues" evidence="1">
    <location>
        <begin position="46"/>
        <end position="60"/>
    </location>
</feature>
<proteinExistence type="predicted"/>
<feature type="compositionally biased region" description="Polar residues" evidence="1">
    <location>
        <begin position="67"/>
        <end position="91"/>
    </location>
</feature>
<feature type="compositionally biased region" description="Basic and acidic residues" evidence="1">
    <location>
        <begin position="337"/>
        <end position="350"/>
    </location>
</feature>
<feature type="compositionally biased region" description="Basic and acidic residues" evidence="1">
    <location>
        <begin position="217"/>
        <end position="238"/>
    </location>
</feature>
<feature type="compositionally biased region" description="Basic and acidic residues" evidence="1">
    <location>
        <begin position="255"/>
        <end position="286"/>
    </location>
</feature>
<feature type="compositionally biased region" description="Low complexity" evidence="1">
    <location>
        <begin position="293"/>
        <end position="303"/>
    </location>
</feature>
<dbReference type="RefSeq" id="XP_011132105.1">
    <property type="nucleotide sequence ID" value="XM_011133803.1"/>
</dbReference>
<sequence length="419" mass="45739">MLLLLVRQIAHGIQKKINLRMIPGLPESELHKRKKKPKKPRRRNHASPSNALSNELQTTKEPAADSRPTTESQLSVLSQASEFSSLPSSGLRSAEELPSGAPESSEQTSGNLPLDVSEKNTAADDEANEDKGVEKAERILVTEHHVIEQSEQTDESNPRVKPEVIRPAVRRSYAQVLIKSKVNRSQVVTEPVSSETATADDAVSHPSGTEDVFQEPVSREEVADADELRSSTELRTVSDAHSTGPASSIFLSGDKLSEELSDGKRSHRKGSDGERSRRVETSEVRSSEASGRAETQSEQAAGSEEAEEELEPKPEAVQKPLAWGGAGIRRLTNSKRPGPERSEFLSEIRGTRKVPAGTQVSPPTDDDEIGQLATMARTASDFELFMATPGPSADEHFFILPLEDTENPMVSNLHPRFLN</sequence>
<protein>
    <submittedName>
        <fullName evidence="2">Uncharacterized protein</fullName>
    </submittedName>
</protein>
<feature type="region of interest" description="Disordered" evidence="1">
    <location>
        <begin position="180"/>
        <end position="368"/>
    </location>
</feature>
<dbReference type="EMBL" id="AFNH02000964">
    <property type="protein sequence ID" value="EZG48335.1"/>
    <property type="molecule type" value="Genomic_DNA"/>
</dbReference>
<comment type="caution">
    <text evidence="2">The sequence shown here is derived from an EMBL/GenBank/DDBJ whole genome shotgun (WGS) entry which is preliminary data.</text>
</comment>
<feature type="compositionally biased region" description="Polar residues" evidence="1">
    <location>
        <begin position="239"/>
        <end position="250"/>
    </location>
</feature>
<evidence type="ECO:0000256" key="1">
    <source>
        <dbReference type="SAM" id="MobiDB-lite"/>
    </source>
</evidence>
<gene>
    <name evidence="2" type="ORF">GNI_129200</name>
</gene>
<accession>A0A023B1Y2</accession>